<name>A0A8S3RF51_MYTED</name>
<feature type="compositionally biased region" description="Basic and acidic residues" evidence="1">
    <location>
        <begin position="252"/>
        <end position="273"/>
    </location>
</feature>
<dbReference type="OrthoDB" id="6109449at2759"/>
<evidence type="ECO:0000313" key="3">
    <source>
        <dbReference type="Proteomes" id="UP000683360"/>
    </source>
</evidence>
<dbReference type="Proteomes" id="UP000683360">
    <property type="component" value="Unassembled WGS sequence"/>
</dbReference>
<feature type="compositionally biased region" description="Low complexity" evidence="1">
    <location>
        <begin position="333"/>
        <end position="344"/>
    </location>
</feature>
<comment type="caution">
    <text evidence="2">The sequence shown here is derived from an EMBL/GenBank/DDBJ whole genome shotgun (WGS) entry which is preliminary data.</text>
</comment>
<feature type="compositionally biased region" description="Polar residues" evidence="1">
    <location>
        <begin position="201"/>
        <end position="215"/>
    </location>
</feature>
<sequence>MLKMTHGKDVMSKEKHFKPVPKNTFTPPEPKRAKHKLHGPRFGPFIKRRPVTSYSEHHSFAPSPSARVKSAAINMPRSHVSVARFYDWTEDLGECVSVSQFYRDLAAYNKLQNEKMKGKTRAIVNPGRMFLRDKAGLTKGEREIIEGIYKNRCNIGKDESVDNSKEDWHLVKSHKDAWLIGKHFQRSSTNKSDSASDGKSDLASSSPTDSCNNCNKTDEGALAPPTTPDPEDKVDSKHLWKRKNPHRGSHGHPLDIVDGNHKHSTKKDSKDQGKKKLYVNVFLPSISGEGLYAPHDSLNSSLSLPPTEGPRHPIFSEHARNIFREKQEKARFSRMNSSSVMHSSTFPVANNATSE</sequence>
<feature type="region of interest" description="Disordered" evidence="1">
    <location>
        <begin position="185"/>
        <end position="273"/>
    </location>
</feature>
<reference evidence="2" key="1">
    <citation type="submission" date="2021-03" db="EMBL/GenBank/DDBJ databases">
        <authorList>
            <person name="Bekaert M."/>
        </authorList>
    </citation>
    <scope>NUCLEOTIDE SEQUENCE</scope>
</reference>
<feature type="compositionally biased region" description="Polar residues" evidence="1">
    <location>
        <begin position="345"/>
        <end position="355"/>
    </location>
</feature>
<gene>
    <name evidence="2" type="ORF">MEDL_19685</name>
</gene>
<feature type="compositionally biased region" description="Basic residues" evidence="1">
    <location>
        <begin position="239"/>
        <end position="250"/>
    </location>
</feature>
<feature type="region of interest" description="Disordered" evidence="1">
    <location>
        <begin position="332"/>
        <end position="355"/>
    </location>
</feature>
<feature type="compositionally biased region" description="Basic and acidic residues" evidence="1">
    <location>
        <begin position="1"/>
        <end position="14"/>
    </location>
</feature>
<evidence type="ECO:0000256" key="1">
    <source>
        <dbReference type="SAM" id="MobiDB-lite"/>
    </source>
</evidence>
<dbReference type="AlphaFoldDB" id="A0A8S3RF51"/>
<accession>A0A8S3RF51</accession>
<evidence type="ECO:0000313" key="2">
    <source>
        <dbReference type="EMBL" id="CAG2205428.1"/>
    </source>
</evidence>
<protein>
    <submittedName>
        <fullName evidence="2">Uncharacterized protein</fullName>
    </submittedName>
</protein>
<proteinExistence type="predicted"/>
<dbReference type="EMBL" id="CAJPWZ010001022">
    <property type="protein sequence ID" value="CAG2205428.1"/>
    <property type="molecule type" value="Genomic_DNA"/>
</dbReference>
<organism evidence="2 3">
    <name type="scientific">Mytilus edulis</name>
    <name type="common">Blue mussel</name>
    <dbReference type="NCBI Taxonomy" id="6550"/>
    <lineage>
        <taxon>Eukaryota</taxon>
        <taxon>Metazoa</taxon>
        <taxon>Spiralia</taxon>
        <taxon>Lophotrochozoa</taxon>
        <taxon>Mollusca</taxon>
        <taxon>Bivalvia</taxon>
        <taxon>Autobranchia</taxon>
        <taxon>Pteriomorphia</taxon>
        <taxon>Mytilida</taxon>
        <taxon>Mytiloidea</taxon>
        <taxon>Mytilidae</taxon>
        <taxon>Mytilinae</taxon>
        <taxon>Mytilus</taxon>
    </lineage>
</organism>
<keyword evidence="3" id="KW-1185">Reference proteome</keyword>
<feature type="region of interest" description="Disordered" evidence="1">
    <location>
        <begin position="1"/>
        <end position="42"/>
    </location>
</feature>